<feature type="transmembrane region" description="Helical" evidence="1">
    <location>
        <begin position="183"/>
        <end position="208"/>
    </location>
</feature>
<protein>
    <recommendedName>
        <fullName evidence="4">DUF2537 domain-containing protein</fullName>
    </recommendedName>
</protein>
<organism evidence="2 3">
    <name type="scientific">Allokutzneria albata</name>
    <name type="common">Kibdelosporangium albatum</name>
    <dbReference type="NCBI Taxonomy" id="211114"/>
    <lineage>
        <taxon>Bacteria</taxon>
        <taxon>Bacillati</taxon>
        <taxon>Actinomycetota</taxon>
        <taxon>Actinomycetes</taxon>
        <taxon>Pseudonocardiales</taxon>
        <taxon>Pseudonocardiaceae</taxon>
        <taxon>Allokutzneria</taxon>
    </lineage>
</organism>
<dbReference type="EMBL" id="LT629701">
    <property type="protein sequence ID" value="SDN38573.1"/>
    <property type="molecule type" value="Genomic_DNA"/>
</dbReference>
<evidence type="ECO:0000313" key="3">
    <source>
        <dbReference type="Proteomes" id="UP000183376"/>
    </source>
</evidence>
<dbReference type="InterPro" id="IPR024244">
    <property type="entry name" value="DUF2537"/>
</dbReference>
<accession>A0A1H0AZV2</accession>
<evidence type="ECO:0000256" key="1">
    <source>
        <dbReference type="SAM" id="Phobius"/>
    </source>
</evidence>
<evidence type="ECO:0000313" key="2">
    <source>
        <dbReference type="EMBL" id="SDN38573.1"/>
    </source>
</evidence>
<evidence type="ECO:0008006" key="4">
    <source>
        <dbReference type="Google" id="ProtNLM"/>
    </source>
</evidence>
<keyword evidence="3" id="KW-1185">Reference proteome</keyword>
<feature type="transmembrane region" description="Helical" evidence="1">
    <location>
        <begin position="155"/>
        <end position="177"/>
    </location>
</feature>
<dbReference type="AlphaFoldDB" id="A0A1H0AZV2"/>
<dbReference type="Pfam" id="PF10801">
    <property type="entry name" value="DUF2537"/>
    <property type="match status" value="1"/>
</dbReference>
<reference evidence="2 3" key="1">
    <citation type="submission" date="2016-10" db="EMBL/GenBank/DDBJ databases">
        <authorList>
            <person name="de Groot N.N."/>
        </authorList>
    </citation>
    <scope>NUCLEOTIDE SEQUENCE [LARGE SCALE GENOMIC DNA]</scope>
    <source>
        <strain evidence="2 3">DSM 44149</strain>
    </source>
</reference>
<gene>
    <name evidence="2" type="ORF">SAMN04489726_6366</name>
</gene>
<keyword evidence="1" id="KW-0812">Transmembrane</keyword>
<sequence length="209" mass="21682">MAFTRKTLRSVGVELRAHEGRAVLVRSGEGRALDPAELALPAALVAALHEWAGVALQVSSPPHGDDDPALELITHRGRLLAGRVAALLGVPVGYRDPVGGRTELVEVPRARLAVPPPPVPIGEPTPWATGLTVSLFVAVLVLCVIIALSSGLAEASPWFALGANVLIGAGLAPSLWLSRAVPVWRWVALGATAGLLAAWLALILALFLG</sequence>
<dbReference type="eggNOG" id="ENOG5033P34">
    <property type="taxonomic scope" value="Bacteria"/>
</dbReference>
<feature type="transmembrane region" description="Helical" evidence="1">
    <location>
        <begin position="127"/>
        <end position="148"/>
    </location>
</feature>
<proteinExistence type="predicted"/>
<name>A0A1H0AZV2_ALLAB</name>
<keyword evidence="1" id="KW-0472">Membrane</keyword>
<dbReference type="STRING" id="211114.SAMN04489726_6366"/>
<dbReference type="Proteomes" id="UP000183376">
    <property type="component" value="Chromosome I"/>
</dbReference>
<dbReference type="RefSeq" id="WP_231950491.1">
    <property type="nucleotide sequence ID" value="NZ_JOEF01000001.1"/>
</dbReference>
<keyword evidence="1" id="KW-1133">Transmembrane helix</keyword>